<feature type="transmembrane region" description="Helical" evidence="1">
    <location>
        <begin position="85"/>
        <end position="105"/>
    </location>
</feature>
<accession>A0ABP8PF23</accession>
<dbReference type="PANTHER" id="PTHR35152">
    <property type="entry name" value="DOMAIN SIGNALLING PROTEIN, PUTATIVE (AFU_ORTHOLOGUE AFUA_5G11310)-RELATED"/>
    <property type="match status" value="1"/>
</dbReference>
<protein>
    <submittedName>
        <fullName evidence="3">MHYT domain-containing protein</fullName>
    </submittedName>
</protein>
<feature type="transmembrane region" description="Helical" evidence="1">
    <location>
        <begin position="176"/>
        <end position="195"/>
    </location>
</feature>
<organism evidence="3 4">
    <name type="scientific">Rhodococcus olei</name>
    <dbReference type="NCBI Taxonomy" id="2161675"/>
    <lineage>
        <taxon>Bacteria</taxon>
        <taxon>Bacillati</taxon>
        <taxon>Actinomycetota</taxon>
        <taxon>Actinomycetes</taxon>
        <taxon>Mycobacteriales</taxon>
        <taxon>Nocardiaceae</taxon>
        <taxon>Rhodococcus</taxon>
    </lineage>
</organism>
<evidence type="ECO:0000259" key="2">
    <source>
        <dbReference type="PROSITE" id="PS50924"/>
    </source>
</evidence>
<comment type="caution">
    <text evidence="3">The sequence shown here is derived from an EMBL/GenBank/DDBJ whole genome shotgun (WGS) entry which is preliminary data.</text>
</comment>
<proteinExistence type="predicted"/>
<sequence>MSHEMHHFSMGLWVLFLAYAVSVIGSLVGLICVQHAMAAADRSVRWRLTACAALSIGGVAIWLMHFLGMTGFDIPGSAVRYDLSLTVLSMVLSVGATGFGLVVVGSRASWPGRGVRLVAAGVVMGLAVSAMHYTGMWAIRIRGSIDHEPTFVIASIVIGVVAATAALWFSQVAGRWYLRVPAALLMGVAVISLHYTGMAGVRVHVDPAAAPPVGVSVTQLLFPAFGLGMVVLGTAAVILLLTPSQADVELDEQITRWVSSPAEPEPAPVSRSV</sequence>
<keyword evidence="1" id="KW-1133">Transmembrane helix</keyword>
<gene>
    <name evidence="3" type="ORF">GCM10023094_40250</name>
</gene>
<feature type="transmembrane region" description="Helical" evidence="1">
    <location>
        <begin position="12"/>
        <end position="33"/>
    </location>
</feature>
<dbReference type="RefSeq" id="WP_345349227.1">
    <property type="nucleotide sequence ID" value="NZ_BAABFB010000063.1"/>
</dbReference>
<feature type="transmembrane region" description="Helical" evidence="1">
    <location>
        <begin position="45"/>
        <end position="65"/>
    </location>
</feature>
<dbReference type="EMBL" id="BAABFB010000063">
    <property type="protein sequence ID" value="GAA4485434.1"/>
    <property type="molecule type" value="Genomic_DNA"/>
</dbReference>
<feature type="transmembrane region" description="Helical" evidence="1">
    <location>
        <begin position="151"/>
        <end position="169"/>
    </location>
</feature>
<dbReference type="InterPro" id="IPR005330">
    <property type="entry name" value="MHYT_dom"/>
</dbReference>
<evidence type="ECO:0000256" key="1">
    <source>
        <dbReference type="PROSITE-ProRule" id="PRU00244"/>
    </source>
</evidence>
<feature type="transmembrane region" description="Helical" evidence="1">
    <location>
        <begin position="117"/>
        <end position="139"/>
    </location>
</feature>
<feature type="domain" description="MHYT" evidence="2">
    <location>
        <begin position="10"/>
        <end position="204"/>
    </location>
</feature>
<feature type="transmembrane region" description="Helical" evidence="1">
    <location>
        <begin position="220"/>
        <end position="241"/>
    </location>
</feature>
<evidence type="ECO:0000313" key="3">
    <source>
        <dbReference type="EMBL" id="GAA4485434.1"/>
    </source>
</evidence>
<keyword evidence="1" id="KW-0472">Membrane</keyword>
<dbReference type="PROSITE" id="PS50924">
    <property type="entry name" value="MHYT"/>
    <property type="match status" value="1"/>
</dbReference>
<dbReference type="Pfam" id="PF03707">
    <property type="entry name" value="MHYT"/>
    <property type="match status" value="2"/>
</dbReference>
<keyword evidence="4" id="KW-1185">Reference proteome</keyword>
<dbReference type="Proteomes" id="UP001501183">
    <property type="component" value="Unassembled WGS sequence"/>
</dbReference>
<dbReference type="PANTHER" id="PTHR35152:SF1">
    <property type="entry name" value="DOMAIN SIGNALLING PROTEIN, PUTATIVE (AFU_ORTHOLOGUE AFUA_5G11310)-RELATED"/>
    <property type="match status" value="1"/>
</dbReference>
<reference evidence="4" key="1">
    <citation type="journal article" date="2019" name="Int. J. Syst. Evol. Microbiol.">
        <title>The Global Catalogue of Microorganisms (GCM) 10K type strain sequencing project: providing services to taxonomists for standard genome sequencing and annotation.</title>
        <authorList>
            <consortium name="The Broad Institute Genomics Platform"/>
            <consortium name="The Broad Institute Genome Sequencing Center for Infectious Disease"/>
            <person name="Wu L."/>
            <person name="Ma J."/>
        </authorList>
    </citation>
    <scope>NUCLEOTIDE SEQUENCE [LARGE SCALE GENOMIC DNA]</scope>
    <source>
        <strain evidence="4">JCM 32206</strain>
    </source>
</reference>
<name>A0ABP8PF23_9NOCA</name>
<evidence type="ECO:0000313" key="4">
    <source>
        <dbReference type="Proteomes" id="UP001501183"/>
    </source>
</evidence>
<keyword evidence="1" id="KW-0812">Transmembrane</keyword>